<evidence type="ECO:0000259" key="1">
    <source>
        <dbReference type="Pfam" id="PF13546"/>
    </source>
</evidence>
<dbReference type="eggNOG" id="COG5659">
    <property type="taxonomic scope" value="Bacteria"/>
</dbReference>
<accession>Q55893</accession>
<dbReference type="KEGG" id="syn:sll0092"/>
<dbReference type="InterPro" id="IPR038721">
    <property type="entry name" value="IS701-like_DDE_dom"/>
</dbReference>
<evidence type="ECO:0000313" key="3">
    <source>
        <dbReference type="Proteomes" id="UP000001425"/>
    </source>
</evidence>
<reference evidence="2 3" key="2">
    <citation type="journal article" date="1996" name="DNA Res.">
        <title>Sequence analysis of the genome of the unicellular cyanobacterium Synechocystis sp. strain PCC6803. II. Sequence determination of the entire genome and assignment of potential protein-coding regions.</title>
        <authorList>
            <person name="Kaneko T."/>
            <person name="Sato S."/>
            <person name="Kotani H."/>
            <person name="Tanaka A."/>
            <person name="Asamizu E."/>
            <person name="Nakamura Y."/>
            <person name="Miyajima N."/>
            <person name="Hirosawa M."/>
            <person name="Sugiura M."/>
            <person name="Sasamoto S."/>
            <person name="Kimura T."/>
            <person name="Hosouchi T."/>
            <person name="Matsuno A."/>
            <person name="Muraki A."/>
            <person name="Nakazaki N."/>
            <person name="Naruo K."/>
            <person name="Okumura S."/>
            <person name="Shimpo S."/>
            <person name="Takeuchi C."/>
            <person name="Wada T."/>
            <person name="Watanabe A."/>
            <person name="Yamada M."/>
            <person name="Yasuda M."/>
            <person name="Tabata S."/>
        </authorList>
    </citation>
    <scope>NUCLEOTIDE SEQUENCE [LARGE SCALE GENOMIC DNA]</scope>
    <source>
        <strain evidence="3">ATCC 27184 / PCC 6803 / Kazusa</strain>
    </source>
</reference>
<proteinExistence type="predicted"/>
<dbReference type="EMBL" id="BA000022">
    <property type="protein sequence ID" value="BAA10655.1"/>
    <property type="molecule type" value="Genomic_DNA"/>
</dbReference>
<dbReference type="InParanoid" id="Q55893"/>
<dbReference type="Proteomes" id="UP000001425">
    <property type="component" value="Chromosome"/>
</dbReference>
<dbReference type="PANTHER" id="PTHR33627:SF1">
    <property type="entry name" value="TRANSPOSASE"/>
    <property type="match status" value="1"/>
</dbReference>
<dbReference type="PANTHER" id="PTHR33627">
    <property type="entry name" value="TRANSPOSASE"/>
    <property type="match status" value="1"/>
</dbReference>
<dbReference type="Pfam" id="PF13546">
    <property type="entry name" value="DDE_5"/>
    <property type="match status" value="1"/>
</dbReference>
<dbReference type="AlphaFoldDB" id="Q55893"/>
<sequence>MTKTREAKKTVQCVDTYSELYKDIFPEVRSYESFRYIIVGILSDIKRKSLPAIASSLELKNEQGLLHFMTDSPWELKELEKRRLNIILEVLEGREIIVIIDETGDPKKGKITDYVKRQYIGNLGKIESGIVSVNAYVYCDGVTFPLESKVFKPKERLKEGDKYKTKPELAVEIIKELEESSFKIKRIVSDSLYGESHSNFISAVEELKIEYAVGSGAIMGSGFQRKLK</sequence>
<dbReference type="PIR" id="S76711">
    <property type="entry name" value="S76711"/>
</dbReference>
<keyword evidence="3" id="KW-1185">Reference proteome</keyword>
<dbReference type="PhylomeDB" id="Q55893"/>
<reference evidence="2 3" key="1">
    <citation type="journal article" date="1995" name="DNA Res.">
        <title>Sequence analysis of the genome of the unicellular cyanobacterium Synechocystis sp. strain PCC6803. I. Sequence features in the 1 Mb region from map positions 64% to 92% of the genome.</title>
        <authorList>
            <person name="Kaneko T."/>
            <person name="Tanaka A."/>
            <person name="Sato S."/>
            <person name="Kotani H."/>
            <person name="Sazuka T."/>
            <person name="Miyajima N."/>
            <person name="Sugiura M."/>
            <person name="Tabata S."/>
        </authorList>
    </citation>
    <scope>NUCLEOTIDE SEQUENCE [LARGE SCALE GENOMIC DNA]</scope>
    <source>
        <strain evidence="3">ATCC 27184 / PCC 6803 / Kazusa</strain>
    </source>
</reference>
<organism evidence="2 3">
    <name type="scientific">Synechocystis sp. (strain ATCC 27184 / PCC 6803 / Kazusa)</name>
    <dbReference type="NCBI Taxonomy" id="1111708"/>
    <lineage>
        <taxon>Bacteria</taxon>
        <taxon>Bacillati</taxon>
        <taxon>Cyanobacteriota</taxon>
        <taxon>Cyanophyceae</taxon>
        <taxon>Synechococcales</taxon>
        <taxon>Merismopediaceae</taxon>
        <taxon>Synechocystis</taxon>
    </lineage>
</organism>
<dbReference type="STRING" id="1148.gene:10500160"/>
<dbReference type="InterPro" id="IPR039365">
    <property type="entry name" value="IS701-like"/>
</dbReference>
<feature type="domain" description="Transposase IS701-like DDE" evidence="1">
    <location>
        <begin position="34"/>
        <end position="214"/>
    </location>
</feature>
<dbReference type="EnsemblBacteria" id="BAA10655">
    <property type="protein sequence ID" value="BAA10655"/>
    <property type="gene ID" value="BAA10655"/>
</dbReference>
<gene>
    <name evidence="2" type="ordered locus">sll0092</name>
</gene>
<name>Q55893_SYNY3</name>
<dbReference type="PaxDb" id="1148-1208487"/>
<evidence type="ECO:0000313" key="2">
    <source>
        <dbReference type="EMBL" id="BAA10655.1"/>
    </source>
</evidence>
<protein>
    <submittedName>
        <fullName evidence="2">Transposase</fullName>
    </submittedName>
</protein>